<dbReference type="RefSeq" id="WP_371435690.1">
    <property type="nucleotide sequence ID" value="NZ_JBHSRS010000013.1"/>
</dbReference>
<name>A0ABW1TU13_9BURK</name>
<evidence type="ECO:0000256" key="1">
    <source>
        <dbReference type="ARBA" id="ARBA00023239"/>
    </source>
</evidence>
<accession>A0ABW1TU13</accession>
<dbReference type="CDD" id="cd03316">
    <property type="entry name" value="MR_like"/>
    <property type="match status" value="1"/>
</dbReference>
<dbReference type="InterPro" id="IPR018110">
    <property type="entry name" value="Mandel_Rmase/mucon_lact_enz_CS"/>
</dbReference>
<gene>
    <name evidence="3" type="ORF">ACFQND_05705</name>
</gene>
<dbReference type="PANTHER" id="PTHR48080">
    <property type="entry name" value="D-GALACTONATE DEHYDRATASE-RELATED"/>
    <property type="match status" value="1"/>
</dbReference>
<evidence type="ECO:0000313" key="4">
    <source>
        <dbReference type="Proteomes" id="UP001596270"/>
    </source>
</evidence>
<proteinExistence type="predicted"/>
<dbReference type="Pfam" id="PF13378">
    <property type="entry name" value="MR_MLE_C"/>
    <property type="match status" value="1"/>
</dbReference>
<dbReference type="SMART" id="SM00922">
    <property type="entry name" value="MR_MLE"/>
    <property type="match status" value="1"/>
</dbReference>
<evidence type="ECO:0000313" key="3">
    <source>
        <dbReference type="EMBL" id="MFC6280725.1"/>
    </source>
</evidence>
<dbReference type="InterPro" id="IPR034593">
    <property type="entry name" value="DgoD-like"/>
</dbReference>
<dbReference type="EMBL" id="JBHSRS010000013">
    <property type="protein sequence ID" value="MFC6280725.1"/>
    <property type="molecule type" value="Genomic_DNA"/>
</dbReference>
<dbReference type="SUPFAM" id="SSF54826">
    <property type="entry name" value="Enolase N-terminal domain-like"/>
    <property type="match status" value="1"/>
</dbReference>
<dbReference type="InterPro" id="IPR013341">
    <property type="entry name" value="Mandelate_racemase_N_dom"/>
</dbReference>
<dbReference type="PANTHER" id="PTHR48080:SF2">
    <property type="entry name" value="D-GALACTONATE DEHYDRATASE"/>
    <property type="match status" value="1"/>
</dbReference>
<feature type="domain" description="Mandelate racemase/muconate lactonizing enzyme C-terminal" evidence="2">
    <location>
        <begin position="136"/>
        <end position="242"/>
    </location>
</feature>
<dbReference type="Gene3D" id="3.30.390.10">
    <property type="entry name" value="Enolase-like, N-terminal domain"/>
    <property type="match status" value="1"/>
</dbReference>
<dbReference type="Gene3D" id="3.20.20.120">
    <property type="entry name" value="Enolase-like C-terminal domain"/>
    <property type="match status" value="1"/>
</dbReference>
<dbReference type="SFLD" id="SFLDG00179">
    <property type="entry name" value="mandelate_racemase"/>
    <property type="match status" value="1"/>
</dbReference>
<evidence type="ECO:0000259" key="2">
    <source>
        <dbReference type="SMART" id="SM00922"/>
    </source>
</evidence>
<dbReference type="InterPro" id="IPR029065">
    <property type="entry name" value="Enolase_C-like"/>
</dbReference>
<dbReference type="InterPro" id="IPR013342">
    <property type="entry name" value="Mandelate_racemase_C"/>
</dbReference>
<dbReference type="PROSITE" id="PS00908">
    <property type="entry name" value="MR_MLE_1"/>
    <property type="match status" value="1"/>
</dbReference>
<keyword evidence="4" id="KW-1185">Reference proteome</keyword>
<dbReference type="InterPro" id="IPR029017">
    <property type="entry name" value="Enolase-like_N"/>
</dbReference>
<dbReference type="InterPro" id="IPR036849">
    <property type="entry name" value="Enolase-like_C_sf"/>
</dbReference>
<organism evidence="3 4">
    <name type="scientific">Polaromonas aquatica</name>
    <dbReference type="NCBI Taxonomy" id="332657"/>
    <lineage>
        <taxon>Bacteria</taxon>
        <taxon>Pseudomonadati</taxon>
        <taxon>Pseudomonadota</taxon>
        <taxon>Betaproteobacteria</taxon>
        <taxon>Burkholderiales</taxon>
        <taxon>Comamonadaceae</taxon>
        <taxon>Polaromonas</taxon>
    </lineage>
</organism>
<dbReference type="SFLD" id="SFLDS00001">
    <property type="entry name" value="Enolase"/>
    <property type="match status" value="1"/>
</dbReference>
<keyword evidence="1" id="KW-0456">Lyase</keyword>
<dbReference type="SUPFAM" id="SSF51604">
    <property type="entry name" value="Enolase C-terminal domain-like"/>
    <property type="match status" value="1"/>
</dbReference>
<reference evidence="4" key="1">
    <citation type="journal article" date="2019" name="Int. J. Syst. Evol. Microbiol.">
        <title>The Global Catalogue of Microorganisms (GCM) 10K type strain sequencing project: providing services to taxonomists for standard genome sequencing and annotation.</title>
        <authorList>
            <consortium name="The Broad Institute Genomics Platform"/>
            <consortium name="The Broad Institute Genome Sequencing Center for Infectious Disease"/>
            <person name="Wu L."/>
            <person name="Ma J."/>
        </authorList>
    </citation>
    <scope>NUCLEOTIDE SEQUENCE [LARGE SCALE GENOMIC DNA]</scope>
    <source>
        <strain evidence="4">CCUG 39402</strain>
    </source>
</reference>
<sequence length="398" mass="44806">MSMKIARIETFFFYPKSGKNLLFCRVETEDGLYGWGESYVGVKKERVVDEYLRAMAPYVVGRDAHNIRHTAQVLFDDFAIRRSSVDFFCAWSAIELALWDIVGKKAGLPVYQLLGGACREQVRIYANGWWYGVDSIDSTVERALQVKAMGYTALKWDPFPGPWRTFITRQEEDYAVANVKAMREALGPDMDLLIDAHRRVAPHHAIRVANRLAEYDIFCYEEPCLSDNIDLVAEVRQAITTPVVTGETLYTKEDFARVLSKRAADILNPDICAVGGLTQMLDIAAMAQPYAVAISPHNYNSTIVGLAATVHFSALIPNFLIAECFINLQDACDSIAAPGVTMKEGWADLPTAPGLGVDIDVERLRSHPYQDFPHKGMRQYRDEFPRKNYVWGMANVTR</sequence>
<protein>
    <submittedName>
        <fullName evidence="3">Mandelate racemase/muconate lactonizing enzyme family protein</fullName>
    </submittedName>
</protein>
<comment type="caution">
    <text evidence="3">The sequence shown here is derived from an EMBL/GenBank/DDBJ whole genome shotgun (WGS) entry which is preliminary data.</text>
</comment>
<dbReference type="Pfam" id="PF02746">
    <property type="entry name" value="MR_MLE_N"/>
    <property type="match status" value="1"/>
</dbReference>
<dbReference type="Proteomes" id="UP001596270">
    <property type="component" value="Unassembled WGS sequence"/>
</dbReference>